<keyword evidence="4" id="KW-1133">Transmembrane helix</keyword>
<dbReference type="AlphaFoldDB" id="A0A6L5XW79"/>
<evidence type="ECO:0000313" key="8">
    <source>
        <dbReference type="Proteomes" id="UP000482209"/>
    </source>
</evidence>
<evidence type="ECO:0000259" key="6">
    <source>
        <dbReference type="PROSITE" id="PS50885"/>
    </source>
</evidence>
<dbReference type="GO" id="GO:0004888">
    <property type="term" value="F:transmembrane signaling receptor activity"/>
    <property type="evidence" value="ECO:0007669"/>
    <property type="project" value="InterPro"/>
</dbReference>
<name>A0A6L5XW79_9FIRM</name>
<protein>
    <submittedName>
        <fullName evidence="7">HAMP domain-containing protein</fullName>
    </submittedName>
</protein>
<evidence type="ECO:0000259" key="5">
    <source>
        <dbReference type="PROSITE" id="PS50111"/>
    </source>
</evidence>
<dbReference type="InterPro" id="IPR004089">
    <property type="entry name" value="MCPsignal_dom"/>
</dbReference>
<evidence type="ECO:0000256" key="3">
    <source>
        <dbReference type="PROSITE-ProRule" id="PRU00284"/>
    </source>
</evidence>
<dbReference type="Gene3D" id="1.10.287.950">
    <property type="entry name" value="Methyl-accepting chemotaxis protein"/>
    <property type="match status" value="1"/>
</dbReference>
<organism evidence="7 8">
    <name type="scientific">Velocimicrobium porci</name>
    <dbReference type="NCBI Taxonomy" id="2606634"/>
    <lineage>
        <taxon>Bacteria</taxon>
        <taxon>Bacillati</taxon>
        <taxon>Bacillota</taxon>
        <taxon>Clostridia</taxon>
        <taxon>Lachnospirales</taxon>
        <taxon>Lachnospiraceae</taxon>
        <taxon>Velocimicrobium</taxon>
    </lineage>
</organism>
<dbReference type="PANTHER" id="PTHR43531:SF11">
    <property type="entry name" value="METHYL-ACCEPTING CHEMOTAXIS PROTEIN 3"/>
    <property type="match status" value="1"/>
</dbReference>
<dbReference type="Proteomes" id="UP000482209">
    <property type="component" value="Unassembled WGS sequence"/>
</dbReference>
<dbReference type="SMART" id="SM00283">
    <property type="entry name" value="MA"/>
    <property type="match status" value="1"/>
</dbReference>
<evidence type="ECO:0000313" key="7">
    <source>
        <dbReference type="EMBL" id="MSS62681.1"/>
    </source>
</evidence>
<dbReference type="PANTHER" id="PTHR43531">
    <property type="entry name" value="PROTEIN ICFG"/>
    <property type="match status" value="1"/>
</dbReference>
<gene>
    <name evidence="7" type="ORF">FYJ58_02080</name>
</gene>
<dbReference type="EMBL" id="VUMT01000002">
    <property type="protein sequence ID" value="MSS62681.1"/>
    <property type="molecule type" value="Genomic_DNA"/>
</dbReference>
<dbReference type="Gene3D" id="6.10.340.10">
    <property type="match status" value="1"/>
</dbReference>
<comment type="caution">
    <text evidence="7">The sequence shown here is derived from an EMBL/GenBank/DDBJ whole genome shotgun (WGS) entry which is preliminary data.</text>
</comment>
<feature type="transmembrane region" description="Helical" evidence="4">
    <location>
        <begin position="12"/>
        <end position="36"/>
    </location>
</feature>
<dbReference type="CDD" id="cd06225">
    <property type="entry name" value="HAMP"/>
    <property type="match status" value="1"/>
</dbReference>
<evidence type="ECO:0000256" key="2">
    <source>
        <dbReference type="ARBA" id="ARBA00029447"/>
    </source>
</evidence>
<feature type="domain" description="HAMP" evidence="6">
    <location>
        <begin position="215"/>
        <end position="267"/>
    </location>
</feature>
<dbReference type="Pfam" id="PF00672">
    <property type="entry name" value="HAMP"/>
    <property type="match status" value="1"/>
</dbReference>
<dbReference type="RefSeq" id="WP_154516548.1">
    <property type="nucleotide sequence ID" value="NZ_VUMT01000002.1"/>
</dbReference>
<dbReference type="InterPro" id="IPR004090">
    <property type="entry name" value="Chemotax_Me-accpt_rcpt"/>
</dbReference>
<keyword evidence="1" id="KW-0145">Chemotaxis</keyword>
<evidence type="ECO:0000256" key="1">
    <source>
        <dbReference type="ARBA" id="ARBA00022500"/>
    </source>
</evidence>
<dbReference type="PROSITE" id="PS50111">
    <property type="entry name" value="CHEMOTAXIS_TRANSDUC_2"/>
    <property type="match status" value="1"/>
</dbReference>
<dbReference type="Pfam" id="PF00015">
    <property type="entry name" value="MCPsignal"/>
    <property type="match status" value="1"/>
</dbReference>
<keyword evidence="4" id="KW-0812">Transmembrane</keyword>
<dbReference type="PRINTS" id="PR00260">
    <property type="entry name" value="CHEMTRNSDUCR"/>
</dbReference>
<dbReference type="GO" id="GO:0006935">
    <property type="term" value="P:chemotaxis"/>
    <property type="evidence" value="ECO:0007669"/>
    <property type="project" value="UniProtKB-KW"/>
</dbReference>
<proteinExistence type="inferred from homology"/>
<dbReference type="InterPro" id="IPR024478">
    <property type="entry name" value="HlyB_4HB_MCP"/>
</dbReference>
<dbReference type="SUPFAM" id="SSF58104">
    <property type="entry name" value="Methyl-accepting chemotaxis protein (MCP) signaling domain"/>
    <property type="match status" value="1"/>
</dbReference>
<reference evidence="7 8" key="1">
    <citation type="submission" date="2019-08" db="EMBL/GenBank/DDBJ databases">
        <title>In-depth cultivation of the pig gut microbiome towards novel bacterial diversity and tailored functional studies.</title>
        <authorList>
            <person name="Wylensek D."/>
            <person name="Hitch T.C.A."/>
            <person name="Clavel T."/>
        </authorList>
    </citation>
    <scope>NUCLEOTIDE SEQUENCE [LARGE SCALE GENOMIC DNA]</scope>
    <source>
        <strain evidence="7 8">WCA-693-APC-MOT-I</strain>
    </source>
</reference>
<sequence length="608" mass="66575">MKSFKDLKIKTKLIIGFNIVIVAIVFLAICSLKMIYITNTAGEKRFTTYGTSSGDVALAFVNYQEIKVHLRNLLYVEKDGSASEASEIEQINECSEYMGQYLNKFYKEVKDDQVLSVFKESQASLINFQDTVDKVIALVQENKYDEARLTLEEEGAEVAKTTEGAIDDIITMLDKRADEKAKELQGDVGWLVILMIFVAFIGILISVIFEIVIVRSIRIPLKKLKKVSESLAVGDVQITVQKESDDEFGELMDEFKIMIDNIRKQAMIAEQIAKGDMCIEVQPNSEKDILGYALKKIVDDNNRVLGNIKEASMQVTSGSGQVASASQSLAQGSTEQASAIEQVSASIEDIAERTRVNATDANEANRLVNETKEDAVKGNEQMNEMIHAMEEINESSENISKIIKVIDDIAFQTNILALNAAVEAARAGTHGKGFAVVAEEVRNLAGKSALAASETAEMIEDSIKKVENGSKLAQETAVALNHIVAAVDNIVDLINGIAGASNEQATAVAQIDQALAQVSQVVQTNSATSEQCAAASEELSNQAVRLRELISIFNLKELNSNSYMGNVYNNMNGSEEWKEPIISLEDDELEQQGSKEITTSIDNGFGKY</sequence>
<keyword evidence="8" id="KW-1185">Reference proteome</keyword>
<dbReference type="InterPro" id="IPR051310">
    <property type="entry name" value="MCP_chemotaxis"/>
</dbReference>
<feature type="domain" description="Methyl-accepting transducer" evidence="5">
    <location>
        <begin position="311"/>
        <end position="540"/>
    </location>
</feature>
<dbReference type="CDD" id="cd11386">
    <property type="entry name" value="MCP_signal"/>
    <property type="match status" value="1"/>
</dbReference>
<dbReference type="SMART" id="SM00304">
    <property type="entry name" value="HAMP"/>
    <property type="match status" value="1"/>
</dbReference>
<dbReference type="GO" id="GO:0007165">
    <property type="term" value="P:signal transduction"/>
    <property type="evidence" value="ECO:0007669"/>
    <property type="project" value="UniProtKB-KW"/>
</dbReference>
<evidence type="ECO:0000256" key="4">
    <source>
        <dbReference type="SAM" id="Phobius"/>
    </source>
</evidence>
<dbReference type="Pfam" id="PF12729">
    <property type="entry name" value="4HB_MCP_1"/>
    <property type="match status" value="1"/>
</dbReference>
<accession>A0A6L5XW79</accession>
<dbReference type="GO" id="GO:0005886">
    <property type="term" value="C:plasma membrane"/>
    <property type="evidence" value="ECO:0007669"/>
    <property type="project" value="TreeGrafter"/>
</dbReference>
<comment type="similarity">
    <text evidence="2">Belongs to the methyl-accepting chemotaxis (MCP) protein family.</text>
</comment>
<feature type="transmembrane region" description="Helical" evidence="4">
    <location>
        <begin position="188"/>
        <end position="214"/>
    </location>
</feature>
<keyword evidence="4" id="KW-0472">Membrane</keyword>
<keyword evidence="3" id="KW-0807">Transducer</keyword>
<dbReference type="PROSITE" id="PS50885">
    <property type="entry name" value="HAMP"/>
    <property type="match status" value="1"/>
</dbReference>
<dbReference type="FunFam" id="1.10.287.950:FF:000001">
    <property type="entry name" value="Methyl-accepting chemotaxis sensory transducer"/>
    <property type="match status" value="1"/>
</dbReference>
<dbReference type="InterPro" id="IPR003660">
    <property type="entry name" value="HAMP_dom"/>
</dbReference>